<evidence type="ECO:0000313" key="1">
    <source>
        <dbReference type="EMBL" id="GHA29111.1"/>
    </source>
</evidence>
<reference evidence="1" key="1">
    <citation type="journal article" date="2014" name="Int. J. Syst. Evol. Microbiol.">
        <title>Complete genome sequence of Corynebacterium casei LMG S-19264T (=DSM 44701T), isolated from a smear-ripened cheese.</title>
        <authorList>
            <consortium name="US DOE Joint Genome Institute (JGI-PGF)"/>
            <person name="Walter F."/>
            <person name="Albersmeier A."/>
            <person name="Kalinowski J."/>
            <person name="Ruckert C."/>
        </authorList>
    </citation>
    <scope>NUCLEOTIDE SEQUENCE</scope>
    <source>
        <strain evidence="1">KCTC 32437</strain>
    </source>
</reference>
<accession>A0A918VW90</accession>
<dbReference type="Pfam" id="PF11964">
    <property type="entry name" value="SpoIIAA-like"/>
    <property type="match status" value="1"/>
</dbReference>
<evidence type="ECO:0008006" key="3">
    <source>
        <dbReference type="Google" id="ProtNLM"/>
    </source>
</evidence>
<dbReference type="SUPFAM" id="SSF52091">
    <property type="entry name" value="SpoIIaa-like"/>
    <property type="match status" value="1"/>
</dbReference>
<evidence type="ECO:0000313" key="2">
    <source>
        <dbReference type="Proteomes" id="UP000646579"/>
    </source>
</evidence>
<dbReference type="EMBL" id="BMZE01000003">
    <property type="protein sequence ID" value="GHA29111.1"/>
    <property type="molecule type" value="Genomic_DNA"/>
</dbReference>
<dbReference type="InterPro" id="IPR021866">
    <property type="entry name" value="SpoIIAA-like"/>
</dbReference>
<dbReference type="AlphaFoldDB" id="A0A918VW90"/>
<comment type="caution">
    <text evidence="1">The sequence shown here is derived from an EMBL/GenBank/DDBJ whole genome shotgun (WGS) entry which is preliminary data.</text>
</comment>
<keyword evidence="2" id="KW-1185">Reference proteome</keyword>
<dbReference type="Proteomes" id="UP000646579">
    <property type="component" value="Unassembled WGS sequence"/>
</dbReference>
<reference evidence="1" key="2">
    <citation type="submission" date="2020-09" db="EMBL/GenBank/DDBJ databases">
        <authorList>
            <person name="Sun Q."/>
            <person name="Kim S."/>
        </authorList>
    </citation>
    <scope>NUCLEOTIDE SEQUENCE</scope>
    <source>
        <strain evidence="1">KCTC 32437</strain>
    </source>
</reference>
<gene>
    <name evidence="1" type="ORF">GCM10007989_25840</name>
</gene>
<proteinExistence type="predicted"/>
<name>A0A918VW90_9HYPH</name>
<sequence>MFEKIEDDELLAVRVVGDLTKADYSQLAEWLHEHPGRQRPVMVFIDGFSGWASLGAVVEDLKMDWQDRDQFGRVALIGTSGWQQAMSLLTAPLVPMKMKYFDLDHVREAKAWVLEGSD</sequence>
<dbReference type="Gene3D" id="3.40.50.10600">
    <property type="entry name" value="SpoIIaa-like domains"/>
    <property type="match status" value="1"/>
</dbReference>
<protein>
    <recommendedName>
        <fullName evidence="3">STAS/SEC14 domain-containing protein</fullName>
    </recommendedName>
</protein>
<dbReference type="InterPro" id="IPR036513">
    <property type="entry name" value="STAS_dom_sf"/>
</dbReference>
<dbReference type="InterPro" id="IPR038396">
    <property type="entry name" value="SpoIIAA-like_sf"/>
</dbReference>
<dbReference type="RefSeq" id="WP_189426158.1">
    <property type="nucleotide sequence ID" value="NZ_BMZE01000003.1"/>
</dbReference>
<organism evidence="1 2">
    <name type="scientific">Devosia pacifica</name>
    <dbReference type="NCBI Taxonomy" id="1335967"/>
    <lineage>
        <taxon>Bacteria</taxon>
        <taxon>Pseudomonadati</taxon>
        <taxon>Pseudomonadota</taxon>
        <taxon>Alphaproteobacteria</taxon>
        <taxon>Hyphomicrobiales</taxon>
        <taxon>Devosiaceae</taxon>
        <taxon>Devosia</taxon>
    </lineage>
</organism>